<dbReference type="Pfam" id="PF01756">
    <property type="entry name" value="ACOX"/>
    <property type="match status" value="1"/>
</dbReference>
<dbReference type="GO" id="GO:0003997">
    <property type="term" value="F:acyl-CoA oxidase activity"/>
    <property type="evidence" value="ECO:0007669"/>
    <property type="project" value="UniProtKB-EC"/>
</dbReference>
<organism evidence="2 3">
    <name type="scientific">Salvia divinorum</name>
    <name type="common">Maria pastora</name>
    <name type="synonym">Diviner's sage</name>
    <dbReference type="NCBI Taxonomy" id="28513"/>
    <lineage>
        <taxon>Eukaryota</taxon>
        <taxon>Viridiplantae</taxon>
        <taxon>Streptophyta</taxon>
        <taxon>Embryophyta</taxon>
        <taxon>Tracheophyta</taxon>
        <taxon>Spermatophyta</taxon>
        <taxon>Magnoliopsida</taxon>
        <taxon>eudicotyledons</taxon>
        <taxon>Gunneridae</taxon>
        <taxon>Pentapetalae</taxon>
        <taxon>asterids</taxon>
        <taxon>lamiids</taxon>
        <taxon>Lamiales</taxon>
        <taxon>Lamiaceae</taxon>
        <taxon>Nepetoideae</taxon>
        <taxon>Mentheae</taxon>
        <taxon>Salviinae</taxon>
        <taxon>Salvia</taxon>
        <taxon>Salvia subgen. Calosphace</taxon>
    </lineage>
</organism>
<dbReference type="Proteomes" id="UP001567538">
    <property type="component" value="Unassembled WGS sequence"/>
</dbReference>
<proteinExistence type="predicted"/>
<comment type="caution">
    <text evidence="2">The sequence shown here is derived from an EMBL/GenBank/DDBJ whole genome shotgun (WGS) entry which is preliminary data.</text>
</comment>
<evidence type="ECO:0000313" key="3">
    <source>
        <dbReference type="Proteomes" id="UP001567538"/>
    </source>
</evidence>
<keyword evidence="2" id="KW-0560">Oxidoreductase</keyword>
<feature type="domain" description="Acyl-CoA oxidase C-terminal" evidence="1">
    <location>
        <begin position="2"/>
        <end position="71"/>
    </location>
</feature>
<name>A0ABD1HGP8_SALDI</name>
<keyword evidence="3" id="KW-1185">Reference proteome</keyword>
<dbReference type="AlphaFoldDB" id="A0ABD1HGP8"/>
<evidence type="ECO:0000259" key="1">
    <source>
        <dbReference type="Pfam" id="PF01756"/>
    </source>
</evidence>
<reference evidence="2 3" key="1">
    <citation type="submission" date="2024-06" db="EMBL/GenBank/DDBJ databases">
        <title>A chromosome level genome sequence of Diviner's sage (Salvia divinorum).</title>
        <authorList>
            <person name="Ford S.A."/>
            <person name="Ro D.-K."/>
            <person name="Ness R.W."/>
            <person name="Phillips M.A."/>
        </authorList>
    </citation>
    <scope>NUCLEOTIDE SEQUENCE [LARGE SCALE GENOMIC DNA]</scope>
    <source>
        <strain evidence="2">SAF-2024a</strain>
        <tissue evidence="2">Leaf</tissue>
    </source>
</reference>
<gene>
    <name evidence="2" type="primary">ACX6</name>
    <name evidence="2" type="ORF">AAHA92_11347</name>
</gene>
<dbReference type="InterPro" id="IPR036250">
    <property type="entry name" value="AcylCo_DH-like_C"/>
</dbReference>
<dbReference type="Gene3D" id="1.20.140.10">
    <property type="entry name" value="Butyryl-CoA Dehydrogenase, subunit A, domain 3"/>
    <property type="match status" value="1"/>
</dbReference>
<dbReference type="EC" id="1.3.3.6" evidence="2"/>
<dbReference type="EMBL" id="JBEAFC010000005">
    <property type="protein sequence ID" value="KAL1555634.1"/>
    <property type="molecule type" value="Genomic_DNA"/>
</dbReference>
<protein>
    <submittedName>
        <fullName evidence="2">Acyl-CoA oxidase</fullName>
        <ecNumber evidence="2">1.3.3.6</ecNumber>
    </submittedName>
</protein>
<dbReference type="SUPFAM" id="SSF47203">
    <property type="entry name" value="Acyl-CoA dehydrogenase C-terminal domain-like"/>
    <property type="match status" value="1"/>
</dbReference>
<evidence type="ECO:0000313" key="2">
    <source>
        <dbReference type="EMBL" id="KAL1555634.1"/>
    </source>
</evidence>
<dbReference type="InterPro" id="IPR002655">
    <property type="entry name" value="Acyl-CoA_oxidase_C"/>
</dbReference>
<accession>A0ABD1HGP8</accession>
<sequence>MQNVLSLVRSMYVRVTLDEDPAFLRYGCLTKENAAVVRREVAKVRNFFPHNCSEIRPHALALVDSFGIPDAFPRPIAFDWVAANTWSVSQD</sequence>